<comment type="caution">
    <text evidence="1">The sequence shown here is derived from an EMBL/GenBank/DDBJ whole genome shotgun (WGS) entry which is preliminary data.</text>
</comment>
<organism evidence="1 2">
    <name type="scientific">Sphingobacterium allocomposti</name>
    <dbReference type="NCBI Taxonomy" id="415956"/>
    <lineage>
        <taxon>Bacteria</taxon>
        <taxon>Pseudomonadati</taxon>
        <taxon>Bacteroidota</taxon>
        <taxon>Sphingobacteriia</taxon>
        <taxon>Sphingobacteriales</taxon>
        <taxon>Sphingobacteriaceae</taxon>
        <taxon>Sphingobacterium</taxon>
    </lineage>
</organism>
<keyword evidence="2" id="KW-1185">Reference proteome</keyword>
<reference evidence="1 2" key="1">
    <citation type="submission" date="2019-07" db="EMBL/GenBank/DDBJ databases">
        <title>Genomic Encyclopedia of Archaeal and Bacterial Type Strains, Phase II (KMG-II): from individual species to whole genera.</title>
        <authorList>
            <person name="Goeker M."/>
        </authorList>
    </citation>
    <scope>NUCLEOTIDE SEQUENCE [LARGE SCALE GENOMIC DNA]</scope>
    <source>
        <strain evidence="1 2">DSM 18850</strain>
    </source>
</reference>
<gene>
    <name evidence="1" type="ORF">BC792_12529</name>
</gene>
<evidence type="ECO:0000313" key="1">
    <source>
        <dbReference type="EMBL" id="TYP90152.1"/>
    </source>
</evidence>
<dbReference type="EMBL" id="VNHX01000025">
    <property type="protein sequence ID" value="TYP90152.1"/>
    <property type="molecule type" value="Genomic_DNA"/>
</dbReference>
<name>A0A5S5D5V2_9SPHI</name>
<dbReference type="Proteomes" id="UP000325105">
    <property type="component" value="Unassembled WGS sequence"/>
</dbReference>
<evidence type="ECO:0000313" key="2">
    <source>
        <dbReference type="Proteomes" id="UP000325105"/>
    </source>
</evidence>
<sequence length="50" mass="5527">MILYKLSNSMPYQLRRPSCSPIGISLGKETPLVQLLDIFLSNSLGTAVLF</sequence>
<dbReference type="AlphaFoldDB" id="A0A5S5D5V2"/>
<accession>A0A5S5D5V2</accession>
<protein>
    <submittedName>
        <fullName evidence="1">Uncharacterized protein</fullName>
    </submittedName>
</protein>
<proteinExistence type="predicted"/>